<dbReference type="GeneID" id="93643392"/>
<sequence>MSDVLTKIEIITRPSKFEELKQELAKIGVSGITVTDALGCGLQKGITELYRGVKKQDNMHARIKVEIVVCEVPVSDVVDKARKVLNTGQPGDGKIFIYELKNAIKIRTGEEGSQALRNNS</sequence>
<protein>
    <submittedName>
        <fullName evidence="2">Nitrogen regulatory P-II family protein</fullName>
    </submittedName>
</protein>
<dbReference type="PROSITE" id="PS51343">
    <property type="entry name" value="PII_GLNB_DOM"/>
    <property type="match status" value="1"/>
</dbReference>
<dbReference type="PRINTS" id="PR00340">
    <property type="entry name" value="PIIGLNB"/>
</dbReference>
<proteinExistence type="inferred from homology"/>
<comment type="similarity">
    <text evidence="1">Belongs to the P(II) protein family.</text>
</comment>
<dbReference type="PANTHER" id="PTHR30115:SF11">
    <property type="entry name" value="NITROGEN REGULATORY PROTEIN P-II HOMOLOG"/>
    <property type="match status" value="1"/>
</dbReference>
<accession>A0A0B6AMT2</accession>
<dbReference type="SMART" id="SM00938">
    <property type="entry name" value="P-II"/>
    <property type="match status" value="1"/>
</dbReference>
<dbReference type="GO" id="GO:0005829">
    <property type="term" value="C:cytosol"/>
    <property type="evidence" value="ECO:0007669"/>
    <property type="project" value="TreeGrafter"/>
</dbReference>
<dbReference type="InterPro" id="IPR011322">
    <property type="entry name" value="N-reg_PII-like_a/b"/>
</dbReference>
<dbReference type="AlphaFoldDB" id="A0A0B6AMT2"/>
<dbReference type="EMBL" id="CP009920">
    <property type="protein sequence ID" value="AJI24816.1"/>
    <property type="molecule type" value="Genomic_DNA"/>
</dbReference>
<dbReference type="Proteomes" id="UP000031829">
    <property type="component" value="Chromosome"/>
</dbReference>
<dbReference type="Gene3D" id="3.30.70.120">
    <property type="match status" value="1"/>
</dbReference>
<evidence type="ECO:0000313" key="3">
    <source>
        <dbReference type="Proteomes" id="UP000031829"/>
    </source>
</evidence>
<dbReference type="RefSeq" id="WP_013057611.1">
    <property type="nucleotide sequence ID" value="NZ_BCVB01000011.1"/>
</dbReference>
<dbReference type="InterPro" id="IPR017918">
    <property type="entry name" value="N-reg_PII_CS"/>
</dbReference>
<dbReference type="PROSITE" id="PS00638">
    <property type="entry name" value="PII_GLNB_CTER"/>
    <property type="match status" value="1"/>
</dbReference>
<dbReference type="PANTHER" id="PTHR30115">
    <property type="entry name" value="NITROGEN REGULATORY PROTEIN P-II"/>
    <property type="match status" value="1"/>
</dbReference>
<dbReference type="GO" id="GO:0030234">
    <property type="term" value="F:enzyme regulator activity"/>
    <property type="evidence" value="ECO:0007669"/>
    <property type="project" value="InterPro"/>
</dbReference>
<name>A0A0B6AMT2_PRIM2</name>
<dbReference type="SUPFAM" id="SSF54913">
    <property type="entry name" value="GlnB-like"/>
    <property type="match status" value="1"/>
</dbReference>
<reference evidence="2 3" key="1">
    <citation type="journal article" date="2015" name="Genome Announc.">
        <title>Complete genome sequences for 35 biothreat assay-relevant bacillus species.</title>
        <authorList>
            <person name="Johnson S.L."/>
            <person name="Daligault H.E."/>
            <person name="Davenport K.W."/>
            <person name="Jaissle J."/>
            <person name="Frey K.G."/>
            <person name="Ladner J.T."/>
            <person name="Broomall S.M."/>
            <person name="Bishop-Lilly K.A."/>
            <person name="Bruce D.C."/>
            <person name="Gibbons H.S."/>
            <person name="Coyne S.R."/>
            <person name="Lo C.C."/>
            <person name="Meincke L."/>
            <person name="Munk A.C."/>
            <person name="Koroleva G.I."/>
            <person name="Rosenzweig C.N."/>
            <person name="Palacios G.F."/>
            <person name="Redden C.L."/>
            <person name="Minogue T.D."/>
            <person name="Chain P.S."/>
        </authorList>
    </citation>
    <scope>NUCLEOTIDE SEQUENCE [LARGE SCALE GENOMIC DNA]</scope>
    <source>
        <strain evidence="3">ATCC 14581 / DSM 32 / JCM 2506 / NBRC 15308 / NCIMB 9376 / NCTC 10342 / NRRL B-14308 / VKM B-512</strain>
    </source>
</reference>
<dbReference type="KEGG" id="bmeg:BG04_5446"/>
<evidence type="ECO:0000256" key="1">
    <source>
        <dbReference type="RuleBase" id="RU003936"/>
    </source>
</evidence>
<dbReference type="GO" id="GO:0005524">
    <property type="term" value="F:ATP binding"/>
    <property type="evidence" value="ECO:0007669"/>
    <property type="project" value="TreeGrafter"/>
</dbReference>
<dbReference type="HOGENOM" id="CLU_082268_0_0_9"/>
<dbReference type="SMR" id="A0A0B6AMT2"/>
<organism evidence="2 3">
    <name type="scientific">Priestia megaterium (strain ATCC 14581 / DSM 32 / CCUG 1817 / JCM 2506 / NBRC 15308 / NCIMB 9376 / NCTC 10342 / NRRL B-14308 / VKM B-512 / Ford 19)</name>
    <name type="common">Bacillus megaterium</name>
    <dbReference type="NCBI Taxonomy" id="1348623"/>
    <lineage>
        <taxon>Bacteria</taxon>
        <taxon>Bacillati</taxon>
        <taxon>Bacillota</taxon>
        <taxon>Bacilli</taxon>
        <taxon>Bacillales</taxon>
        <taxon>Bacillaceae</taxon>
        <taxon>Priestia</taxon>
    </lineage>
</organism>
<dbReference type="InterPro" id="IPR002187">
    <property type="entry name" value="N-reg_PII"/>
</dbReference>
<gene>
    <name evidence="2" type="ORF">BG04_5446</name>
</gene>
<dbReference type="InterPro" id="IPR015867">
    <property type="entry name" value="N-reg_PII/ATP_PRibTrfase_C"/>
</dbReference>
<evidence type="ECO:0000313" key="2">
    <source>
        <dbReference type="EMBL" id="AJI24816.1"/>
    </source>
</evidence>
<dbReference type="GO" id="GO:0006808">
    <property type="term" value="P:regulation of nitrogen utilization"/>
    <property type="evidence" value="ECO:0007669"/>
    <property type="project" value="InterPro"/>
</dbReference>
<dbReference type="Pfam" id="PF00543">
    <property type="entry name" value="P-II"/>
    <property type="match status" value="1"/>
</dbReference>